<dbReference type="Proteomes" id="UP000183053">
    <property type="component" value="Unassembled WGS sequence"/>
</dbReference>
<gene>
    <name evidence="1" type="ORF">SAMN04489765_0764</name>
</gene>
<name>A0A1H1BMA7_9ACTN</name>
<reference evidence="2" key="1">
    <citation type="submission" date="2016-10" db="EMBL/GenBank/DDBJ databases">
        <authorList>
            <person name="Varghese N."/>
            <person name="Submissions S."/>
        </authorList>
    </citation>
    <scope>NUCLEOTIDE SEQUENCE [LARGE SCALE GENOMIC DNA]</scope>
    <source>
        <strain evidence="2">DSM 44142</strain>
    </source>
</reference>
<evidence type="ECO:0000313" key="1">
    <source>
        <dbReference type="EMBL" id="SDQ53072.1"/>
    </source>
</evidence>
<keyword evidence="2" id="KW-1185">Reference proteome</keyword>
<protein>
    <submittedName>
        <fullName evidence="1">Uncharacterized protein</fullName>
    </submittedName>
</protein>
<dbReference type="EMBL" id="FNLF01000002">
    <property type="protein sequence ID" value="SDQ53072.1"/>
    <property type="molecule type" value="Genomic_DNA"/>
</dbReference>
<dbReference type="AlphaFoldDB" id="A0A1H1BMA7"/>
<proteinExistence type="predicted"/>
<evidence type="ECO:0000313" key="2">
    <source>
        <dbReference type="Proteomes" id="UP000183053"/>
    </source>
</evidence>
<accession>A0A1H1BMA7</accession>
<organism evidence="1 2">
    <name type="scientific">Tsukamurella pulmonis</name>
    <dbReference type="NCBI Taxonomy" id="47312"/>
    <lineage>
        <taxon>Bacteria</taxon>
        <taxon>Bacillati</taxon>
        <taxon>Actinomycetota</taxon>
        <taxon>Actinomycetes</taxon>
        <taxon>Mycobacteriales</taxon>
        <taxon>Tsukamurellaceae</taxon>
        <taxon>Tsukamurella</taxon>
    </lineage>
</organism>
<dbReference type="RefSeq" id="WP_068567199.1">
    <property type="nucleotide sequence ID" value="NZ_FNLF01000002.1"/>
</dbReference>
<sequence length="74" mass="7990">MSTQDRRAAALKRLSARYGDRGTETDLAGAALADVAAKVRERGEVSEDEAFALAAAETKAIRDERRHGAYAPTR</sequence>